<proteinExistence type="predicted"/>
<sequence>MKKKMAAAVLAAGMLGTSACSDSRMSTEETCQEISDLVLASSLSWEPETLYEGFKPIEARASRELRKPTKAVLDYVEAAAKNESDTERMSELEADFDEAEAQIDEVCIK</sequence>
<accession>A0ABY5YQ64</accession>
<keyword evidence="1" id="KW-0175">Coiled coil</keyword>
<feature type="coiled-coil region" evidence="1">
    <location>
        <begin position="82"/>
        <end position="109"/>
    </location>
</feature>
<name>A0ABY5YQ64_9MICC</name>
<dbReference type="EMBL" id="CP104275">
    <property type="protein sequence ID" value="UWX96962.1"/>
    <property type="molecule type" value="Genomic_DNA"/>
</dbReference>
<dbReference type="PROSITE" id="PS51257">
    <property type="entry name" value="PROKAR_LIPOPROTEIN"/>
    <property type="match status" value="1"/>
</dbReference>
<dbReference type="Proteomes" id="UP001059859">
    <property type="component" value="Chromosome"/>
</dbReference>
<evidence type="ECO:0008006" key="5">
    <source>
        <dbReference type="Google" id="ProtNLM"/>
    </source>
</evidence>
<protein>
    <recommendedName>
        <fullName evidence="5">Lipoprotein</fullName>
    </recommendedName>
</protein>
<evidence type="ECO:0000313" key="3">
    <source>
        <dbReference type="EMBL" id="UWX96962.1"/>
    </source>
</evidence>
<reference evidence="3" key="1">
    <citation type="submission" date="2022-09" db="EMBL/GenBank/DDBJ databases">
        <title>Novel species in genus Arthrobacter.</title>
        <authorList>
            <person name="Liu Y."/>
        </authorList>
    </citation>
    <scope>NUCLEOTIDE SEQUENCE</scope>
    <source>
        <strain evidence="3">Zg-Y815</strain>
    </source>
</reference>
<feature type="chain" id="PRO_5045425812" description="Lipoprotein" evidence="2">
    <location>
        <begin position="22"/>
        <end position="109"/>
    </location>
</feature>
<dbReference type="RefSeq" id="WP_260652232.1">
    <property type="nucleotide sequence ID" value="NZ_CP104275.1"/>
</dbReference>
<organism evidence="3 4">
    <name type="scientific">Arthrobacter zhaoxinii</name>
    <dbReference type="NCBI Taxonomy" id="2964616"/>
    <lineage>
        <taxon>Bacteria</taxon>
        <taxon>Bacillati</taxon>
        <taxon>Actinomycetota</taxon>
        <taxon>Actinomycetes</taxon>
        <taxon>Micrococcales</taxon>
        <taxon>Micrococcaceae</taxon>
        <taxon>Arthrobacter</taxon>
    </lineage>
</organism>
<gene>
    <name evidence="3" type="ORF">N2K95_15210</name>
</gene>
<keyword evidence="2" id="KW-0732">Signal</keyword>
<feature type="signal peptide" evidence="2">
    <location>
        <begin position="1"/>
        <end position="21"/>
    </location>
</feature>
<evidence type="ECO:0000313" key="4">
    <source>
        <dbReference type="Proteomes" id="UP001059859"/>
    </source>
</evidence>
<evidence type="ECO:0000256" key="2">
    <source>
        <dbReference type="SAM" id="SignalP"/>
    </source>
</evidence>
<keyword evidence="4" id="KW-1185">Reference proteome</keyword>
<evidence type="ECO:0000256" key="1">
    <source>
        <dbReference type="SAM" id="Coils"/>
    </source>
</evidence>